<evidence type="ECO:0000313" key="1">
    <source>
        <dbReference type="EMBL" id="PKC52969.1"/>
    </source>
</evidence>
<name>A0A2N0QPJ9_9GLOM</name>
<dbReference type="VEuPathDB" id="FungiDB:RhiirA1_404613"/>
<comment type="caution">
    <text evidence="1">The sequence shown here is derived from an EMBL/GenBank/DDBJ whole genome shotgun (WGS) entry which is preliminary data.</text>
</comment>
<protein>
    <submittedName>
        <fullName evidence="1">Uncharacterized protein</fullName>
    </submittedName>
</protein>
<sequence length="141" mass="16331">MSSIIELSDIEEYNEENLIEMSENNSSSENENETFAFFTTQLQVPKVIYTAVPVEYPETSPEGVATVYNVTGWKNAMDAFSDVTTYYLLVFNLITSHKSLILYHNERFNIQQMVQVVLQISENVLFLEEFLLRKIKENAKE</sequence>
<reference evidence="1 2" key="1">
    <citation type="submission" date="2017-10" db="EMBL/GenBank/DDBJ databases">
        <title>Extensive intraspecific genome diversity in a model arbuscular mycorrhizal fungus.</title>
        <authorList>
            <person name="Chen E.C.H."/>
            <person name="Morin E."/>
            <person name="Baudet D."/>
            <person name="Noel J."/>
            <person name="Ndikumana S."/>
            <person name="Charron P."/>
            <person name="St-Onge C."/>
            <person name="Giorgi J."/>
            <person name="Grigoriev I.V."/>
            <person name="Roux C."/>
            <person name="Martin F.M."/>
            <person name="Corradi N."/>
        </authorList>
    </citation>
    <scope>NUCLEOTIDE SEQUENCE [LARGE SCALE GENOMIC DNA]</scope>
    <source>
        <strain evidence="1 2">A1</strain>
    </source>
</reference>
<proteinExistence type="predicted"/>
<dbReference type="AlphaFoldDB" id="A0A2N0QPJ9"/>
<dbReference type="Proteomes" id="UP000232688">
    <property type="component" value="Unassembled WGS sequence"/>
</dbReference>
<dbReference type="EMBL" id="LLXH01004855">
    <property type="protein sequence ID" value="PKC52969.1"/>
    <property type="molecule type" value="Genomic_DNA"/>
</dbReference>
<evidence type="ECO:0000313" key="2">
    <source>
        <dbReference type="Proteomes" id="UP000232688"/>
    </source>
</evidence>
<reference evidence="1 2" key="2">
    <citation type="submission" date="2017-10" db="EMBL/GenBank/DDBJ databases">
        <title>Genome analyses suggest a sexual origin of heterokaryosis in a supposedly ancient asexual fungus.</title>
        <authorList>
            <person name="Corradi N."/>
            <person name="Sedzielewska K."/>
            <person name="Noel J."/>
            <person name="Charron P."/>
            <person name="Farinelli L."/>
            <person name="Marton T."/>
            <person name="Kruger M."/>
            <person name="Pelin A."/>
            <person name="Brachmann A."/>
            <person name="Corradi N."/>
        </authorList>
    </citation>
    <scope>NUCLEOTIDE SEQUENCE [LARGE SCALE GENOMIC DNA]</scope>
    <source>
        <strain evidence="1 2">A1</strain>
    </source>
</reference>
<accession>A0A2N0QPJ9</accession>
<gene>
    <name evidence="1" type="ORF">RhiirA1_404613</name>
</gene>
<organism evidence="1 2">
    <name type="scientific">Rhizophagus irregularis</name>
    <dbReference type="NCBI Taxonomy" id="588596"/>
    <lineage>
        <taxon>Eukaryota</taxon>
        <taxon>Fungi</taxon>
        <taxon>Fungi incertae sedis</taxon>
        <taxon>Mucoromycota</taxon>
        <taxon>Glomeromycotina</taxon>
        <taxon>Glomeromycetes</taxon>
        <taxon>Glomerales</taxon>
        <taxon>Glomeraceae</taxon>
        <taxon>Rhizophagus</taxon>
    </lineage>
</organism>